<sequence>MRQHMAWMETQFGEVNDRLDKVESSSQREQPFRAPNVERSERNPPRNDYEDDYGNDLEEDDRMSHVGTGRFGRGMGGKRDRYGNRGDRYGNRESRYRNRESRCKNRDRFGTFNNGGEQNSSSETIHVQDPNGHEVATHLKNVYTIGKGCPFPFFGLHPYTHKRKLIKKITEVIKLGLCYLLLRFGSYGTTTSSWFNPSVRAAPTSKALTPVSAGGSLATCTTTSAGASV</sequence>
<dbReference type="Gene3D" id="2.30.30.30">
    <property type="match status" value="1"/>
</dbReference>
<dbReference type="Proteomes" id="UP001281410">
    <property type="component" value="Unassembled WGS sequence"/>
</dbReference>
<organism evidence="2 3">
    <name type="scientific">Dipteronia sinensis</name>
    <dbReference type="NCBI Taxonomy" id="43782"/>
    <lineage>
        <taxon>Eukaryota</taxon>
        <taxon>Viridiplantae</taxon>
        <taxon>Streptophyta</taxon>
        <taxon>Embryophyta</taxon>
        <taxon>Tracheophyta</taxon>
        <taxon>Spermatophyta</taxon>
        <taxon>Magnoliopsida</taxon>
        <taxon>eudicotyledons</taxon>
        <taxon>Gunneridae</taxon>
        <taxon>Pentapetalae</taxon>
        <taxon>rosids</taxon>
        <taxon>malvids</taxon>
        <taxon>Sapindales</taxon>
        <taxon>Sapindaceae</taxon>
        <taxon>Hippocastanoideae</taxon>
        <taxon>Acereae</taxon>
        <taxon>Dipteronia</taxon>
    </lineage>
</organism>
<gene>
    <name evidence="2" type="ORF">Dsin_001762</name>
</gene>
<feature type="compositionally biased region" description="Basic and acidic residues" evidence="1">
    <location>
        <begin position="36"/>
        <end position="48"/>
    </location>
</feature>
<accession>A0AAE0EIS1</accession>
<dbReference type="AlphaFoldDB" id="A0AAE0EIS1"/>
<feature type="compositionally biased region" description="Polar residues" evidence="1">
    <location>
        <begin position="111"/>
        <end position="123"/>
    </location>
</feature>
<dbReference type="EMBL" id="JANJYJ010000001">
    <property type="protein sequence ID" value="KAK3229881.1"/>
    <property type="molecule type" value="Genomic_DNA"/>
</dbReference>
<comment type="caution">
    <text evidence="2">The sequence shown here is derived from an EMBL/GenBank/DDBJ whole genome shotgun (WGS) entry which is preliminary data.</text>
</comment>
<dbReference type="InterPro" id="IPR014722">
    <property type="entry name" value="Rib_uL2_dom2"/>
</dbReference>
<evidence type="ECO:0000256" key="1">
    <source>
        <dbReference type="SAM" id="MobiDB-lite"/>
    </source>
</evidence>
<name>A0AAE0EIS1_9ROSI</name>
<proteinExistence type="predicted"/>
<feature type="region of interest" description="Disordered" evidence="1">
    <location>
        <begin position="18"/>
        <end position="123"/>
    </location>
</feature>
<keyword evidence="3" id="KW-1185">Reference proteome</keyword>
<evidence type="ECO:0000313" key="3">
    <source>
        <dbReference type="Proteomes" id="UP001281410"/>
    </source>
</evidence>
<feature type="compositionally biased region" description="Basic and acidic residues" evidence="1">
    <location>
        <begin position="77"/>
        <end position="109"/>
    </location>
</feature>
<feature type="compositionally biased region" description="Acidic residues" evidence="1">
    <location>
        <begin position="49"/>
        <end position="61"/>
    </location>
</feature>
<protein>
    <submittedName>
        <fullName evidence="2">Uncharacterized protein</fullName>
    </submittedName>
</protein>
<reference evidence="2" key="1">
    <citation type="journal article" date="2023" name="Plant J.">
        <title>Genome sequences and population genomics provide insights into the demographic history, inbreeding, and mutation load of two 'living fossil' tree species of Dipteronia.</title>
        <authorList>
            <person name="Feng Y."/>
            <person name="Comes H.P."/>
            <person name="Chen J."/>
            <person name="Zhu S."/>
            <person name="Lu R."/>
            <person name="Zhang X."/>
            <person name="Li P."/>
            <person name="Qiu J."/>
            <person name="Olsen K.M."/>
            <person name="Qiu Y."/>
        </authorList>
    </citation>
    <scope>NUCLEOTIDE SEQUENCE</scope>
    <source>
        <strain evidence="2">NBL</strain>
    </source>
</reference>
<evidence type="ECO:0000313" key="2">
    <source>
        <dbReference type="EMBL" id="KAK3229881.1"/>
    </source>
</evidence>